<name>A0A2T6ACE3_9FLAO</name>
<evidence type="ECO:0000313" key="2">
    <source>
        <dbReference type="EMBL" id="PTX41484.1"/>
    </source>
</evidence>
<evidence type="ECO:0000256" key="1">
    <source>
        <dbReference type="SAM" id="MobiDB-lite"/>
    </source>
</evidence>
<dbReference type="EMBL" id="QBKQ01000005">
    <property type="protein sequence ID" value="PTX41484.1"/>
    <property type="molecule type" value="Genomic_DNA"/>
</dbReference>
<dbReference type="Proteomes" id="UP000244174">
    <property type="component" value="Unassembled WGS sequence"/>
</dbReference>
<gene>
    <name evidence="2" type="ORF">C8P64_3284</name>
</gene>
<protein>
    <submittedName>
        <fullName evidence="2">Uncharacterized protein</fullName>
    </submittedName>
</protein>
<keyword evidence="3" id="KW-1185">Reference proteome</keyword>
<sequence>MKTNWVATLYAGKFQMLYRCQQNWRILLITGLWIFISCSNSDDFVAPVNAIDEDPPIQNEPPADDDAPVVNDDPVDDGSTVYEESVIIYTDIEPDFSSTNLADGYDIDLNQDGTVDFSIQYNNEGGYEWLGIGAYQTDDGILSVSPWYTNTVPVDEGYKIFVGGFRNGESYANGSLFTIGDCFGGDPDCSINWELKGDKYLAVRMLIDRKMHYGWIRMEITSASEWIVKDFAFNATPKTPILAGQQE</sequence>
<proteinExistence type="predicted"/>
<dbReference type="RefSeq" id="WP_108173149.1">
    <property type="nucleotide sequence ID" value="NZ_QBKQ01000005.1"/>
</dbReference>
<comment type="caution">
    <text evidence="2">The sequence shown here is derived from an EMBL/GenBank/DDBJ whole genome shotgun (WGS) entry which is preliminary data.</text>
</comment>
<organism evidence="2 3">
    <name type="scientific">Christiangramia gaetbulicola</name>
    <dbReference type="NCBI Taxonomy" id="703340"/>
    <lineage>
        <taxon>Bacteria</taxon>
        <taxon>Pseudomonadati</taxon>
        <taxon>Bacteroidota</taxon>
        <taxon>Flavobacteriia</taxon>
        <taxon>Flavobacteriales</taxon>
        <taxon>Flavobacteriaceae</taxon>
        <taxon>Christiangramia</taxon>
    </lineage>
</organism>
<dbReference type="AlphaFoldDB" id="A0A2T6ACE3"/>
<dbReference type="OrthoDB" id="1134604at2"/>
<evidence type="ECO:0000313" key="3">
    <source>
        <dbReference type="Proteomes" id="UP000244174"/>
    </source>
</evidence>
<feature type="region of interest" description="Disordered" evidence="1">
    <location>
        <begin position="50"/>
        <end position="70"/>
    </location>
</feature>
<accession>A0A2T6ACE3</accession>
<reference evidence="2 3" key="1">
    <citation type="submission" date="2018-04" db="EMBL/GenBank/DDBJ databases">
        <title>Genomic Encyclopedia of Archaeal and Bacterial Type Strains, Phase II (KMG-II): from individual species to whole genera.</title>
        <authorList>
            <person name="Goeker M."/>
        </authorList>
    </citation>
    <scope>NUCLEOTIDE SEQUENCE [LARGE SCALE GENOMIC DNA]</scope>
    <source>
        <strain evidence="2 3">DSM 23082</strain>
    </source>
</reference>